<name>A0AA97AIE1_9CYAN</name>
<dbReference type="EMBL" id="CP053586">
    <property type="protein sequence ID" value="WNZ25469.1"/>
    <property type="molecule type" value="Genomic_DNA"/>
</dbReference>
<accession>A0AA97AIE1</accession>
<dbReference type="SUPFAM" id="SSF46689">
    <property type="entry name" value="Homeodomain-like"/>
    <property type="match status" value="1"/>
</dbReference>
<dbReference type="RefSeq" id="WP_316431619.1">
    <property type="nucleotide sequence ID" value="NZ_CP053586.1"/>
</dbReference>
<dbReference type="PANTHER" id="PTHR34849:SF1">
    <property type="entry name" value="SLR0770 PROTEIN"/>
    <property type="match status" value="1"/>
</dbReference>
<protein>
    <submittedName>
        <fullName evidence="1">DUF433 domain-containing protein</fullName>
    </submittedName>
</protein>
<gene>
    <name evidence="1" type="ORF">HJG54_23175</name>
</gene>
<reference evidence="1" key="1">
    <citation type="submission" date="2020-05" db="EMBL/GenBank/DDBJ databases">
        <authorList>
            <person name="Zhu T."/>
            <person name="Keshari N."/>
            <person name="Lu X."/>
        </authorList>
    </citation>
    <scope>NUCLEOTIDE SEQUENCE</scope>
    <source>
        <strain evidence="1">NK1-12</strain>
    </source>
</reference>
<dbReference type="AlphaFoldDB" id="A0AA97AIE1"/>
<dbReference type="InterPro" id="IPR036388">
    <property type="entry name" value="WH-like_DNA-bd_sf"/>
</dbReference>
<dbReference type="PANTHER" id="PTHR34849">
    <property type="entry name" value="SSL5025 PROTEIN"/>
    <property type="match status" value="1"/>
</dbReference>
<sequence length="115" mass="13489">MTRTLPRTTTSRYVTRDPEILQGEPIIVGTRVAVRDLVEAWKAGTLPEQIYRKISFVTTAQVFDALSFYLDNQTEIDEYRDFYRQHPLLDEIDEYVKEFRREVNAELDSLDSKPS</sequence>
<dbReference type="Gene3D" id="1.10.10.10">
    <property type="entry name" value="Winged helix-like DNA-binding domain superfamily/Winged helix DNA-binding domain"/>
    <property type="match status" value="1"/>
</dbReference>
<dbReference type="InterPro" id="IPR007367">
    <property type="entry name" value="DUF433"/>
</dbReference>
<proteinExistence type="predicted"/>
<evidence type="ECO:0000313" key="1">
    <source>
        <dbReference type="EMBL" id="WNZ25469.1"/>
    </source>
</evidence>
<dbReference type="InterPro" id="IPR009057">
    <property type="entry name" value="Homeodomain-like_sf"/>
</dbReference>
<organism evidence="1">
    <name type="scientific">Leptolyngbya sp. NK1-12</name>
    <dbReference type="NCBI Taxonomy" id="2547451"/>
    <lineage>
        <taxon>Bacteria</taxon>
        <taxon>Bacillati</taxon>
        <taxon>Cyanobacteriota</taxon>
        <taxon>Cyanophyceae</taxon>
        <taxon>Leptolyngbyales</taxon>
        <taxon>Leptolyngbyaceae</taxon>
        <taxon>Leptolyngbya group</taxon>
        <taxon>Leptolyngbya</taxon>
    </lineage>
</organism>
<dbReference type="Pfam" id="PF04255">
    <property type="entry name" value="DUF433"/>
    <property type="match status" value="1"/>
</dbReference>